<reference evidence="2 3" key="1">
    <citation type="submission" date="2019-07" db="EMBL/GenBank/DDBJ databases">
        <title>New species of Amycolatopsis and Streptomyces.</title>
        <authorList>
            <person name="Duangmal K."/>
            <person name="Teo W.F.A."/>
            <person name="Lipun K."/>
        </authorList>
    </citation>
    <scope>NUCLEOTIDE SEQUENCE [LARGE SCALE GENOMIC DNA]</scope>
    <source>
        <strain evidence="2 3">NBRC 106415</strain>
    </source>
</reference>
<sequence length="130" mass="14052">MSRSTYFSASPGESFSMTNAQAVTAILYPYAEHTSFDWTYYLDHHIPLARRLFDEHGLITVTVDRGLHGTTPDTPPPFVAVTRMEFASMDSMTAGVAAVGAVFAADVANFTDIVPVLQTASRQYDAAGLG</sequence>
<dbReference type="OrthoDB" id="5343971at2"/>
<dbReference type="Pfam" id="PF07110">
    <property type="entry name" value="EthD"/>
    <property type="match status" value="1"/>
</dbReference>
<dbReference type="InterPro" id="IPR009799">
    <property type="entry name" value="EthD_dom"/>
</dbReference>
<dbReference type="PANTHER" id="PTHR40260:SF2">
    <property type="entry name" value="BLR8190 PROTEIN"/>
    <property type="match status" value="1"/>
</dbReference>
<feature type="domain" description="EthD" evidence="1">
    <location>
        <begin position="37"/>
        <end position="112"/>
    </location>
</feature>
<dbReference type="AlphaFoldDB" id="A0A5N8XMN8"/>
<dbReference type="EMBL" id="VJZC01000235">
    <property type="protein sequence ID" value="MPY60702.1"/>
    <property type="molecule type" value="Genomic_DNA"/>
</dbReference>
<dbReference type="SUPFAM" id="SSF54909">
    <property type="entry name" value="Dimeric alpha+beta barrel"/>
    <property type="match status" value="1"/>
</dbReference>
<evidence type="ECO:0000313" key="3">
    <source>
        <dbReference type="Proteomes" id="UP000400924"/>
    </source>
</evidence>
<organism evidence="2 3">
    <name type="scientific">Streptomyces spongiae</name>
    <dbReference type="NCBI Taxonomy" id="565072"/>
    <lineage>
        <taxon>Bacteria</taxon>
        <taxon>Bacillati</taxon>
        <taxon>Actinomycetota</taxon>
        <taxon>Actinomycetes</taxon>
        <taxon>Kitasatosporales</taxon>
        <taxon>Streptomycetaceae</taxon>
        <taxon>Streptomyces</taxon>
    </lineage>
</organism>
<protein>
    <submittedName>
        <fullName evidence="2">EthD family reductase</fullName>
    </submittedName>
</protein>
<gene>
    <name evidence="2" type="ORF">FNH08_27215</name>
</gene>
<evidence type="ECO:0000313" key="2">
    <source>
        <dbReference type="EMBL" id="MPY60702.1"/>
    </source>
</evidence>
<comment type="caution">
    <text evidence="2">The sequence shown here is derived from an EMBL/GenBank/DDBJ whole genome shotgun (WGS) entry which is preliminary data.</text>
</comment>
<name>A0A5N8XMN8_9ACTN</name>
<dbReference type="PANTHER" id="PTHR40260">
    <property type="entry name" value="BLR8190 PROTEIN"/>
    <property type="match status" value="1"/>
</dbReference>
<dbReference type="GO" id="GO:0016491">
    <property type="term" value="F:oxidoreductase activity"/>
    <property type="evidence" value="ECO:0007669"/>
    <property type="project" value="InterPro"/>
</dbReference>
<dbReference type="Gene3D" id="3.30.70.100">
    <property type="match status" value="1"/>
</dbReference>
<dbReference type="Proteomes" id="UP000400924">
    <property type="component" value="Unassembled WGS sequence"/>
</dbReference>
<dbReference type="NCBIfam" id="TIGR02118">
    <property type="entry name" value="EthD family reductase"/>
    <property type="match status" value="1"/>
</dbReference>
<keyword evidence="3" id="KW-1185">Reference proteome</keyword>
<accession>A0A5N8XMN8</accession>
<proteinExistence type="predicted"/>
<evidence type="ECO:0000259" key="1">
    <source>
        <dbReference type="Pfam" id="PF07110"/>
    </source>
</evidence>
<dbReference type="InterPro" id="IPR011008">
    <property type="entry name" value="Dimeric_a/b-barrel"/>
</dbReference>